<evidence type="ECO:0000256" key="2">
    <source>
        <dbReference type="ARBA" id="ARBA00006275"/>
    </source>
</evidence>
<dbReference type="InterPro" id="IPR011990">
    <property type="entry name" value="TPR-like_helical_dom_sf"/>
</dbReference>
<dbReference type="InterPro" id="IPR033985">
    <property type="entry name" value="SusD-like_N"/>
</dbReference>
<reference evidence="8" key="1">
    <citation type="submission" date="2020-09" db="EMBL/GenBank/DDBJ databases">
        <authorList>
            <person name="Kim M.K."/>
        </authorList>
    </citation>
    <scope>NUCLEOTIDE SEQUENCE</scope>
    <source>
        <strain evidence="8">BT702</strain>
    </source>
</reference>
<comment type="caution">
    <text evidence="8">The sequence shown here is derived from an EMBL/GenBank/DDBJ whole genome shotgun (WGS) entry which is preliminary data.</text>
</comment>
<accession>A0A927AU24</accession>
<evidence type="ECO:0000256" key="5">
    <source>
        <dbReference type="ARBA" id="ARBA00023237"/>
    </source>
</evidence>
<dbReference type="InterPro" id="IPR012944">
    <property type="entry name" value="SusD_RagB_dom"/>
</dbReference>
<gene>
    <name evidence="8" type="ORF">IC229_15585</name>
</gene>
<keyword evidence="9" id="KW-1185">Reference proteome</keyword>
<evidence type="ECO:0000259" key="7">
    <source>
        <dbReference type="Pfam" id="PF14322"/>
    </source>
</evidence>
<dbReference type="Pfam" id="PF14322">
    <property type="entry name" value="SusD-like_3"/>
    <property type="match status" value="1"/>
</dbReference>
<comment type="similarity">
    <text evidence="2">Belongs to the SusD family.</text>
</comment>
<dbReference type="EMBL" id="JACWZY010000012">
    <property type="protein sequence ID" value="MBD2702072.1"/>
    <property type="molecule type" value="Genomic_DNA"/>
</dbReference>
<dbReference type="Pfam" id="PF07980">
    <property type="entry name" value="SusD_RagB"/>
    <property type="match status" value="1"/>
</dbReference>
<feature type="domain" description="SusD-like N-terminal" evidence="7">
    <location>
        <begin position="97"/>
        <end position="219"/>
    </location>
</feature>
<feature type="domain" description="RagB/SusD" evidence="6">
    <location>
        <begin position="328"/>
        <end position="446"/>
    </location>
</feature>
<protein>
    <submittedName>
        <fullName evidence="8">RagB/SusD family nutrient uptake outer membrane protein</fullName>
    </submittedName>
</protein>
<evidence type="ECO:0000256" key="1">
    <source>
        <dbReference type="ARBA" id="ARBA00004442"/>
    </source>
</evidence>
<dbReference type="RefSeq" id="WP_190887925.1">
    <property type="nucleotide sequence ID" value="NZ_JACWZY010000012.1"/>
</dbReference>
<comment type="subcellular location">
    <subcellularLocation>
        <location evidence="1">Cell outer membrane</location>
    </subcellularLocation>
</comment>
<sequence>MKNYIIALVIGCFLAVTLSGCQEDLIEKPKTFVSPNTFFANADGYEQVVKGIYSTLPSLFTANGMMMREMFSDYSGSPSPSYEQALPTYQNNHQPFFYNVRGEWANEYTIIKNANFILSYLDPATNLSATKKKELTAEARFLRAFAYFQLVQFFGDVPIRTTPLSDYNQAQAPRSPQADVYKLILDDLIYAEANLPEQTTQQGRVYKLVATAQLAKVYLTMAGNPLKQTQYFQNAREKALAVINSGKFQLVSDYALLFHNTAYTTESIWEQLFRTEVGGNGLQALSSTAKGFIPILLPSSWFISSFAKGDQRKEWGIKQNYKGPDGATLAPFYQKFVNTTFIDAGATPSGVINGYTVPFLRLGEIYLIAAEAENEVSGPANAYQYINRIRQRARVTKSDATNVPDLASLSKEQFREAVYMERKWELHEEGNAWFDLKRTGTLTKIQTIRSADLVRPIGTYNDTWYIPDNEIQNNTIDQNPSYGK</sequence>
<dbReference type="GO" id="GO:0009279">
    <property type="term" value="C:cell outer membrane"/>
    <property type="evidence" value="ECO:0007669"/>
    <property type="project" value="UniProtKB-SubCell"/>
</dbReference>
<organism evidence="8 9">
    <name type="scientific">Spirosoma profusum</name>
    <dbReference type="NCBI Taxonomy" id="2771354"/>
    <lineage>
        <taxon>Bacteria</taxon>
        <taxon>Pseudomonadati</taxon>
        <taxon>Bacteroidota</taxon>
        <taxon>Cytophagia</taxon>
        <taxon>Cytophagales</taxon>
        <taxon>Cytophagaceae</taxon>
        <taxon>Spirosoma</taxon>
    </lineage>
</organism>
<dbReference type="SUPFAM" id="SSF48452">
    <property type="entry name" value="TPR-like"/>
    <property type="match status" value="1"/>
</dbReference>
<evidence type="ECO:0000259" key="6">
    <source>
        <dbReference type="Pfam" id="PF07980"/>
    </source>
</evidence>
<name>A0A927AU24_9BACT</name>
<dbReference type="Gene3D" id="1.25.40.390">
    <property type="match status" value="1"/>
</dbReference>
<dbReference type="AlphaFoldDB" id="A0A927AU24"/>
<evidence type="ECO:0000313" key="9">
    <source>
        <dbReference type="Proteomes" id="UP000598820"/>
    </source>
</evidence>
<keyword evidence="3" id="KW-0732">Signal</keyword>
<dbReference type="PROSITE" id="PS51257">
    <property type="entry name" value="PROKAR_LIPOPROTEIN"/>
    <property type="match status" value="1"/>
</dbReference>
<evidence type="ECO:0000256" key="3">
    <source>
        <dbReference type="ARBA" id="ARBA00022729"/>
    </source>
</evidence>
<dbReference type="CDD" id="cd08977">
    <property type="entry name" value="SusD"/>
    <property type="match status" value="1"/>
</dbReference>
<dbReference type="Proteomes" id="UP000598820">
    <property type="component" value="Unassembled WGS sequence"/>
</dbReference>
<proteinExistence type="inferred from homology"/>
<evidence type="ECO:0000313" key="8">
    <source>
        <dbReference type="EMBL" id="MBD2702072.1"/>
    </source>
</evidence>
<keyword evidence="5" id="KW-0998">Cell outer membrane</keyword>
<keyword evidence="4" id="KW-0472">Membrane</keyword>
<evidence type="ECO:0000256" key="4">
    <source>
        <dbReference type="ARBA" id="ARBA00023136"/>
    </source>
</evidence>